<feature type="signal peptide" evidence="1">
    <location>
        <begin position="1"/>
        <end position="21"/>
    </location>
</feature>
<dbReference type="AlphaFoldDB" id="A0A5B8A0W4"/>
<dbReference type="Proteomes" id="UP000305398">
    <property type="component" value="Chromosome"/>
</dbReference>
<protein>
    <submittedName>
        <fullName evidence="3">Cupin domain-containing protein</fullName>
    </submittedName>
</protein>
<dbReference type="PANTHER" id="PTHR43698:SF1">
    <property type="entry name" value="BLL4564 PROTEIN"/>
    <property type="match status" value="1"/>
</dbReference>
<evidence type="ECO:0000256" key="1">
    <source>
        <dbReference type="SAM" id="SignalP"/>
    </source>
</evidence>
<dbReference type="InterPro" id="IPR013096">
    <property type="entry name" value="Cupin_2"/>
</dbReference>
<feature type="chain" id="PRO_5023049856" evidence="1">
    <location>
        <begin position="22"/>
        <end position="166"/>
    </location>
</feature>
<proteinExistence type="predicted"/>
<evidence type="ECO:0000313" key="3">
    <source>
        <dbReference type="EMBL" id="QDA60343.1"/>
    </source>
</evidence>
<reference evidence="3 4" key="1">
    <citation type="submission" date="2019-06" db="EMBL/GenBank/DDBJ databases">
        <authorList>
            <person name="Srinivasan S."/>
        </authorList>
    </citation>
    <scope>NUCLEOTIDE SEQUENCE [LARGE SCALE GENOMIC DNA]</scope>
    <source>
        <strain evidence="3 4">17J68-5</strain>
    </source>
</reference>
<dbReference type="SUPFAM" id="SSF51182">
    <property type="entry name" value="RmlC-like cupins"/>
    <property type="match status" value="1"/>
</dbReference>
<dbReference type="InterPro" id="IPR011051">
    <property type="entry name" value="RmlC_Cupin_sf"/>
</dbReference>
<dbReference type="KEGG" id="hyj:FHG12_09595"/>
<dbReference type="EMBL" id="CP040896">
    <property type="protein sequence ID" value="QDA60343.1"/>
    <property type="molecule type" value="Genomic_DNA"/>
</dbReference>
<dbReference type="InterPro" id="IPR047263">
    <property type="entry name" value="HNL-like_cupin"/>
</dbReference>
<accession>A0A5B8A0W4</accession>
<sequence length="166" mass="17862">MTRFALLTATLAVGVGLPSFAQTIPTASPVAKTTPAPGVVFPKGDRAPAQNFTGEVYVYLLVKDDPAFNCVSGNVTFAPGARSNWHTHAAGQILMVTEGLGYYQEKGQPIRLLRKGDVVKALPGVEHWHGASPKQGMTHISLNVNTEKGIVTWGRPVTDQEYNSYK</sequence>
<evidence type="ECO:0000259" key="2">
    <source>
        <dbReference type="Pfam" id="PF07883"/>
    </source>
</evidence>
<name>A0A5B8A0W4_9BACT</name>
<dbReference type="PANTHER" id="PTHR43698">
    <property type="entry name" value="RIBD C-TERMINAL DOMAIN CONTAINING PROTEIN"/>
    <property type="match status" value="1"/>
</dbReference>
<dbReference type="RefSeq" id="WP_139515521.1">
    <property type="nucleotide sequence ID" value="NZ_CP040896.1"/>
</dbReference>
<dbReference type="InterPro" id="IPR014710">
    <property type="entry name" value="RmlC-like_jellyroll"/>
</dbReference>
<dbReference type="Pfam" id="PF07883">
    <property type="entry name" value="Cupin_2"/>
    <property type="match status" value="1"/>
</dbReference>
<evidence type="ECO:0000313" key="4">
    <source>
        <dbReference type="Proteomes" id="UP000305398"/>
    </source>
</evidence>
<dbReference type="OrthoDB" id="9802489at2"/>
<dbReference type="CDD" id="cd02233">
    <property type="entry name" value="cupin_HNL-like"/>
    <property type="match status" value="1"/>
</dbReference>
<keyword evidence="1" id="KW-0732">Signal</keyword>
<organism evidence="3 4">
    <name type="scientific">Hymenobacter jejuensis</name>
    <dbReference type="NCBI Taxonomy" id="2502781"/>
    <lineage>
        <taxon>Bacteria</taxon>
        <taxon>Pseudomonadati</taxon>
        <taxon>Bacteroidota</taxon>
        <taxon>Cytophagia</taxon>
        <taxon>Cytophagales</taxon>
        <taxon>Hymenobacteraceae</taxon>
        <taxon>Hymenobacter</taxon>
    </lineage>
</organism>
<dbReference type="Gene3D" id="2.60.120.10">
    <property type="entry name" value="Jelly Rolls"/>
    <property type="match status" value="1"/>
</dbReference>
<gene>
    <name evidence="3" type="ORF">FHG12_09595</name>
</gene>
<feature type="domain" description="Cupin type-2" evidence="2">
    <location>
        <begin position="75"/>
        <end position="131"/>
    </location>
</feature>
<keyword evidence="4" id="KW-1185">Reference proteome</keyword>